<dbReference type="InterPro" id="IPR015943">
    <property type="entry name" value="WD40/YVTN_repeat-like_dom_sf"/>
</dbReference>
<evidence type="ECO:0000256" key="2">
    <source>
        <dbReference type="ARBA" id="ARBA00023136"/>
    </source>
</evidence>
<comment type="subcellular location">
    <subcellularLocation>
        <location evidence="4">Cell outer membrane</location>
        <topology evidence="4">Lipid-anchor</topology>
    </subcellularLocation>
</comment>
<comment type="caution">
    <text evidence="7">The sequence shown here is derived from an EMBL/GenBank/DDBJ whole genome shotgun (WGS) entry which is preliminary data.</text>
</comment>
<dbReference type="HAMAP" id="MF_00923">
    <property type="entry name" value="OM_assembly_BamB"/>
    <property type="match status" value="1"/>
</dbReference>
<evidence type="ECO:0000256" key="4">
    <source>
        <dbReference type="HAMAP-Rule" id="MF_00923"/>
    </source>
</evidence>
<protein>
    <recommendedName>
        <fullName evidence="4">Outer membrane protein assembly factor BamB</fullName>
    </recommendedName>
</protein>
<evidence type="ECO:0000256" key="5">
    <source>
        <dbReference type="SAM" id="SignalP"/>
    </source>
</evidence>
<keyword evidence="4" id="KW-0564">Palmitate</keyword>
<proteinExistence type="inferred from homology"/>
<keyword evidence="8" id="KW-1185">Reference proteome</keyword>
<sequence>MTISSSRRTLLALVGSGLLTLAGCGSLNPFKDEPKFKPAELMTVTATMALNAAWQLGGDDSPAGALTIVGTSAGPRVFAAQGRSVRVIDPANGSVVQTLAAESMLTTGAASDGTLVAAATREGDVIAWDLASGKQLWKSSLNAEIISTPAVADGIIATLTTDGRLVGFDAADGRRRWVVQRAAPSLTLRVPSPVIGVRGGFLVGLPAGRVIALGSRDGQVRWETTFAQPKGSNEVERISDIMPAVGGLSGEFCVASYQGKVGCINVRDGRTSWQRDFSSNVGLAAGNGAIYATDVKSHVSAFSAAGVSVWKNEALAYRQLTAPAVMPGAVAVGDFEGYLHLLSTDKGEIIGRTQAGSRPHSGAPIALEVGGQRLLVVQNRAGAIFAFSVK</sequence>
<feature type="chain" id="PRO_5047459949" description="Outer membrane protein assembly factor BamB" evidence="5">
    <location>
        <begin position="23"/>
        <end position="390"/>
    </location>
</feature>
<comment type="similarity">
    <text evidence="4">Belongs to the BamB family.</text>
</comment>
<dbReference type="PANTHER" id="PTHR34512:SF30">
    <property type="entry name" value="OUTER MEMBRANE PROTEIN ASSEMBLY FACTOR BAMB"/>
    <property type="match status" value="1"/>
</dbReference>
<dbReference type="InterPro" id="IPR018391">
    <property type="entry name" value="PQQ_b-propeller_rpt"/>
</dbReference>
<comment type="subunit">
    <text evidence="4">Part of the Bam complex.</text>
</comment>
<keyword evidence="1 4" id="KW-0732">Signal</keyword>
<dbReference type="NCBIfam" id="TIGR03300">
    <property type="entry name" value="assembly_YfgL"/>
    <property type="match status" value="1"/>
</dbReference>
<dbReference type="Proteomes" id="UP001595556">
    <property type="component" value="Unassembled WGS sequence"/>
</dbReference>
<keyword evidence="3 4" id="KW-0998">Cell outer membrane</keyword>
<evidence type="ECO:0000259" key="6">
    <source>
        <dbReference type="Pfam" id="PF13360"/>
    </source>
</evidence>
<dbReference type="InterPro" id="IPR011047">
    <property type="entry name" value="Quinoprotein_ADH-like_sf"/>
</dbReference>
<keyword evidence="2 4" id="KW-0472">Membrane</keyword>
<comment type="function">
    <text evidence="4">Part of the outer membrane protein assembly complex, which is involved in assembly and insertion of beta-barrel proteins into the outer membrane.</text>
</comment>
<reference evidence="8" key="1">
    <citation type="journal article" date="2019" name="Int. J. Syst. Evol. Microbiol.">
        <title>The Global Catalogue of Microorganisms (GCM) 10K type strain sequencing project: providing services to taxonomists for standard genome sequencing and annotation.</title>
        <authorList>
            <consortium name="The Broad Institute Genomics Platform"/>
            <consortium name="The Broad Institute Genome Sequencing Center for Infectious Disease"/>
            <person name="Wu L."/>
            <person name="Ma J."/>
        </authorList>
    </citation>
    <scope>NUCLEOTIDE SEQUENCE [LARGE SCALE GENOMIC DNA]</scope>
    <source>
        <strain evidence="8">KCTC 52168</strain>
    </source>
</reference>
<organism evidence="7 8">
    <name type="scientific">Piscinibacterium candidicorallinum</name>
    <dbReference type="NCBI Taxonomy" id="1793872"/>
    <lineage>
        <taxon>Bacteria</taxon>
        <taxon>Pseudomonadati</taxon>
        <taxon>Pseudomonadota</taxon>
        <taxon>Betaproteobacteria</taxon>
        <taxon>Burkholderiales</taxon>
        <taxon>Piscinibacterium</taxon>
    </lineage>
</organism>
<dbReference type="PROSITE" id="PS51257">
    <property type="entry name" value="PROKAR_LIPOPROTEIN"/>
    <property type="match status" value="1"/>
</dbReference>
<dbReference type="EMBL" id="JBHRTI010000003">
    <property type="protein sequence ID" value="MFC3146757.1"/>
    <property type="molecule type" value="Genomic_DNA"/>
</dbReference>
<dbReference type="PANTHER" id="PTHR34512">
    <property type="entry name" value="CELL SURFACE PROTEIN"/>
    <property type="match status" value="1"/>
</dbReference>
<dbReference type="RefSeq" id="WP_377301230.1">
    <property type="nucleotide sequence ID" value="NZ_CP180191.1"/>
</dbReference>
<feature type="signal peptide" evidence="5">
    <location>
        <begin position="1"/>
        <end position="22"/>
    </location>
</feature>
<gene>
    <name evidence="4 7" type="primary">bamB</name>
    <name evidence="7" type="ORF">ACFOEN_03775</name>
</gene>
<evidence type="ECO:0000256" key="3">
    <source>
        <dbReference type="ARBA" id="ARBA00023237"/>
    </source>
</evidence>
<feature type="domain" description="Pyrrolo-quinoline quinone repeat" evidence="6">
    <location>
        <begin position="84"/>
        <end position="311"/>
    </location>
</feature>
<evidence type="ECO:0000313" key="7">
    <source>
        <dbReference type="EMBL" id="MFC3146757.1"/>
    </source>
</evidence>
<dbReference type="Gene3D" id="2.130.10.10">
    <property type="entry name" value="YVTN repeat-like/Quinoprotein amine dehydrogenase"/>
    <property type="match status" value="1"/>
</dbReference>
<evidence type="ECO:0000313" key="8">
    <source>
        <dbReference type="Proteomes" id="UP001595556"/>
    </source>
</evidence>
<keyword evidence="4" id="KW-0449">Lipoprotein</keyword>
<dbReference type="SMART" id="SM00564">
    <property type="entry name" value="PQQ"/>
    <property type="match status" value="6"/>
</dbReference>
<dbReference type="SUPFAM" id="SSF50998">
    <property type="entry name" value="Quinoprotein alcohol dehydrogenase-like"/>
    <property type="match status" value="1"/>
</dbReference>
<accession>A0ABV7H5X2</accession>
<name>A0ABV7H5X2_9BURK</name>
<dbReference type="InterPro" id="IPR017687">
    <property type="entry name" value="BamB"/>
</dbReference>
<evidence type="ECO:0000256" key="1">
    <source>
        <dbReference type="ARBA" id="ARBA00022729"/>
    </source>
</evidence>
<dbReference type="Pfam" id="PF13360">
    <property type="entry name" value="PQQ_2"/>
    <property type="match status" value="1"/>
</dbReference>
<dbReference type="InterPro" id="IPR002372">
    <property type="entry name" value="PQQ_rpt_dom"/>
</dbReference>